<dbReference type="Proteomes" id="UP000253318">
    <property type="component" value="Unassembled WGS sequence"/>
</dbReference>
<name>A0A368T7C9_9ACTN</name>
<dbReference type="EMBL" id="QEIN01000053">
    <property type="protein sequence ID" value="RCV59815.1"/>
    <property type="molecule type" value="Genomic_DNA"/>
</dbReference>
<organism evidence="2 3">
    <name type="scientific">Marinitenerispora sediminis</name>
    <dbReference type="NCBI Taxonomy" id="1931232"/>
    <lineage>
        <taxon>Bacteria</taxon>
        <taxon>Bacillati</taxon>
        <taxon>Actinomycetota</taxon>
        <taxon>Actinomycetes</taxon>
        <taxon>Streptosporangiales</taxon>
        <taxon>Nocardiopsidaceae</taxon>
        <taxon>Marinitenerispora</taxon>
    </lineage>
</organism>
<proteinExistence type="predicted"/>
<gene>
    <name evidence="2" type="ORF">DEF24_08640</name>
</gene>
<dbReference type="AlphaFoldDB" id="A0A368T7C9"/>
<comment type="caution">
    <text evidence="2">The sequence shown here is derived from an EMBL/GenBank/DDBJ whole genome shotgun (WGS) entry which is preliminary data.</text>
</comment>
<protein>
    <submittedName>
        <fullName evidence="2">Uncharacterized protein</fullName>
    </submittedName>
</protein>
<evidence type="ECO:0000313" key="2">
    <source>
        <dbReference type="EMBL" id="RCV59815.1"/>
    </source>
</evidence>
<evidence type="ECO:0000256" key="1">
    <source>
        <dbReference type="SAM" id="MobiDB-lite"/>
    </source>
</evidence>
<evidence type="ECO:0000313" key="3">
    <source>
        <dbReference type="Proteomes" id="UP000253318"/>
    </source>
</evidence>
<accession>A0A368T7C9</accession>
<feature type="region of interest" description="Disordered" evidence="1">
    <location>
        <begin position="355"/>
        <end position="377"/>
    </location>
</feature>
<keyword evidence="3" id="KW-1185">Reference proteome</keyword>
<reference evidence="2 3" key="1">
    <citation type="submission" date="2018-04" db="EMBL/GenBank/DDBJ databases">
        <title>Novel actinobacteria from marine sediment.</title>
        <authorList>
            <person name="Ng Z.Y."/>
            <person name="Tan G.Y.A."/>
        </authorList>
    </citation>
    <scope>NUCLEOTIDE SEQUENCE [LARGE SCALE GENOMIC DNA]</scope>
    <source>
        <strain evidence="2 3">TPS81</strain>
    </source>
</reference>
<sequence length="377" mass="40344">MRARRKGRASRDDRGRLTRRAPLERLAEWVASPPAAGGVISPQVAAVRAQLARRSMTGLVRDLFWSPVDLRDPLFGAPGAALDAREGMLAALERLDAQARNPAESGGRALSEAERLRTRTGIARLFTALGEHARASSILDAELARVRDAGDPFAGFRPDVVGAAVLLAETFAEREHHDGAASAWRRLADAQRDATRAAARAGAPRALLDECERAELRTRVREFDHAYAGTFTHYESIAEVAERAAPRAAELFGPEDPLTARLALRGAQAHHDRVARFVDGHEEKLRALEAAGRLAARAVAAAGAGAGARRAAVEIRDRVAAALERSRAAAASPGAVPDPAGGALGVRRALAAVRRGRAQARVRREAGQQLRRRPTRG</sequence>